<keyword evidence="2" id="KW-1185">Reference proteome</keyword>
<evidence type="ECO:0000313" key="2">
    <source>
        <dbReference type="Proteomes" id="UP001150217"/>
    </source>
</evidence>
<comment type="caution">
    <text evidence="1">The sequence shown here is derived from an EMBL/GenBank/DDBJ whole genome shotgun (WGS) entry which is preliminary data.</text>
</comment>
<dbReference type="EMBL" id="JANVFT010000101">
    <property type="protein sequence ID" value="KAJ4468477.1"/>
    <property type="molecule type" value="Genomic_DNA"/>
</dbReference>
<proteinExistence type="predicted"/>
<evidence type="ECO:0000313" key="1">
    <source>
        <dbReference type="EMBL" id="KAJ4468477.1"/>
    </source>
</evidence>
<organism evidence="1 2">
    <name type="scientific">Lentinula lateritia</name>
    <dbReference type="NCBI Taxonomy" id="40482"/>
    <lineage>
        <taxon>Eukaryota</taxon>
        <taxon>Fungi</taxon>
        <taxon>Dikarya</taxon>
        <taxon>Basidiomycota</taxon>
        <taxon>Agaricomycotina</taxon>
        <taxon>Agaricomycetes</taxon>
        <taxon>Agaricomycetidae</taxon>
        <taxon>Agaricales</taxon>
        <taxon>Marasmiineae</taxon>
        <taxon>Omphalotaceae</taxon>
        <taxon>Lentinula</taxon>
    </lineage>
</organism>
<gene>
    <name evidence="1" type="ORF">C8R41DRAFT_925398</name>
</gene>
<name>A0ABQ8V0Q6_9AGAR</name>
<evidence type="ECO:0008006" key="3">
    <source>
        <dbReference type="Google" id="ProtNLM"/>
    </source>
</evidence>
<dbReference type="Proteomes" id="UP001150217">
    <property type="component" value="Unassembled WGS sequence"/>
</dbReference>
<reference evidence="1" key="1">
    <citation type="submission" date="2022-08" db="EMBL/GenBank/DDBJ databases">
        <title>A Global Phylogenomic Analysis of the Shiitake Genus Lentinula.</title>
        <authorList>
            <consortium name="DOE Joint Genome Institute"/>
            <person name="Sierra-Patev S."/>
            <person name="Min B."/>
            <person name="Naranjo-Ortiz M."/>
            <person name="Looney B."/>
            <person name="Konkel Z."/>
            <person name="Slot J.C."/>
            <person name="Sakamoto Y."/>
            <person name="Steenwyk J.L."/>
            <person name="Rokas A."/>
            <person name="Carro J."/>
            <person name="Camarero S."/>
            <person name="Ferreira P."/>
            <person name="Molpeceres G."/>
            <person name="Ruiz-Duenas F.J."/>
            <person name="Serrano A."/>
            <person name="Henrissat B."/>
            <person name="Drula E."/>
            <person name="Hughes K.W."/>
            <person name="Mata J.L."/>
            <person name="Ishikawa N.K."/>
            <person name="Vargas-Isla R."/>
            <person name="Ushijima S."/>
            <person name="Smith C.A."/>
            <person name="Ahrendt S."/>
            <person name="Andreopoulos W."/>
            <person name="He G."/>
            <person name="Labutti K."/>
            <person name="Lipzen A."/>
            <person name="Ng V."/>
            <person name="Riley R."/>
            <person name="Sandor L."/>
            <person name="Barry K."/>
            <person name="Martinez A.T."/>
            <person name="Xiao Y."/>
            <person name="Gibbons J.G."/>
            <person name="Terashima K."/>
            <person name="Grigoriev I.V."/>
            <person name="Hibbett D.S."/>
        </authorList>
    </citation>
    <scope>NUCLEOTIDE SEQUENCE</scope>
    <source>
        <strain evidence="1">RHP3577 ss4</strain>
    </source>
</reference>
<sequence length="178" mass="20355">MSIAISRLAEAKQISCSHIVVLRSFDNVKFLIDKEELEVDTSGFPPATTPSYIGEVSSLPECSHILKILFQYVGTQSSQPVLDQIEFARMLEVAEAAEKYEVHKAIAAVQFELRKFFKSNSRELLYFALTYWNPQLVEEVAPFMINTPLQDIETLMKHCPRLFMDGCILILRRLHSSR</sequence>
<protein>
    <recommendedName>
        <fullName evidence="3">BTB domain-containing protein</fullName>
    </recommendedName>
</protein>
<accession>A0ABQ8V0Q6</accession>